<evidence type="ECO:0000313" key="6">
    <source>
        <dbReference type="Proteomes" id="UP000237881"/>
    </source>
</evidence>
<accession>A0ABD6W660</accession>
<evidence type="ECO:0000313" key="7">
    <source>
        <dbReference type="Proteomes" id="UP000239698"/>
    </source>
</evidence>
<dbReference type="InterPro" id="IPR005814">
    <property type="entry name" value="Aminotrans_3"/>
</dbReference>
<gene>
    <name evidence="4" type="ORF">C5C04_12605</name>
    <name evidence="5" type="ORF">C5C40_13510</name>
</gene>
<comment type="caution">
    <text evidence="4">The sequence shown here is derived from an EMBL/GenBank/DDBJ whole genome shotgun (WGS) entry which is preliminary data.</text>
</comment>
<dbReference type="GO" id="GO:0008483">
    <property type="term" value="F:transaminase activity"/>
    <property type="evidence" value="ECO:0007669"/>
    <property type="project" value="UniProtKB-KW"/>
</dbReference>
<evidence type="ECO:0000256" key="1">
    <source>
        <dbReference type="ARBA" id="ARBA00008954"/>
    </source>
</evidence>
<dbReference type="Pfam" id="PF00202">
    <property type="entry name" value="Aminotran_3"/>
    <property type="match status" value="1"/>
</dbReference>
<keyword evidence="4" id="KW-0032">Aminotransferase</keyword>
<proteinExistence type="inferred from homology"/>
<protein>
    <submittedName>
        <fullName evidence="4">Aspartate aminotransferase family protein</fullName>
    </submittedName>
</protein>
<dbReference type="Proteomes" id="UP000239698">
    <property type="component" value="Unassembled WGS sequence"/>
</dbReference>
<dbReference type="InterPro" id="IPR049691">
    <property type="entry name" value="Daptide_aminotransferase"/>
</dbReference>
<dbReference type="InterPro" id="IPR049704">
    <property type="entry name" value="Aminotrans_3_PPA_site"/>
</dbReference>
<keyword evidence="4" id="KW-0808">Transferase</keyword>
<dbReference type="PROSITE" id="PS00600">
    <property type="entry name" value="AA_TRANSFER_CLASS_3"/>
    <property type="match status" value="1"/>
</dbReference>
<dbReference type="SUPFAM" id="SSF53383">
    <property type="entry name" value="PLP-dependent transferases"/>
    <property type="match status" value="1"/>
</dbReference>
<dbReference type="EMBL" id="PSUL01000037">
    <property type="protein sequence ID" value="PPF11009.1"/>
    <property type="molecule type" value="Genomic_DNA"/>
</dbReference>
<dbReference type="GeneID" id="49821008"/>
<evidence type="ECO:0000313" key="5">
    <source>
        <dbReference type="EMBL" id="PPH74088.1"/>
    </source>
</evidence>
<reference evidence="6 7" key="1">
    <citation type="submission" date="2018-02" db="EMBL/GenBank/DDBJ databases">
        <title>Bacteriophage NCPPB3778 and a type I-E CRISPR drive the evolution of the US Biological Select Agent, Rathayibacter toxicus.</title>
        <authorList>
            <person name="Davis E.W.II."/>
            <person name="Tabima J.F."/>
            <person name="Weisberg A.J."/>
            <person name="Lopes L.D."/>
            <person name="Wiseman M.S."/>
            <person name="Wiseman M.S."/>
            <person name="Pupko T."/>
            <person name="Belcher M.S."/>
            <person name="Sechler A.J."/>
            <person name="Tancos M.A."/>
            <person name="Schroeder B.K."/>
            <person name="Murray T.D."/>
            <person name="Luster D.G."/>
            <person name="Schneider W.L."/>
            <person name="Rogers E."/>
            <person name="Andreote F.D."/>
            <person name="Grunwald N.J."/>
            <person name="Putnam M.L."/>
            <person name="Chang J.H."/>
        </authorList>
    </citation>
    <scope>NUCLEOTIDE SEQUENCE [LARGE SCALE GENOMIC DNA]</scope>
    <source>
        <strain evidence="5 7">AY1D6</strain>
        <strain evidence="4 6">AY1I9</strain>
    </source>
</reference>
<dbReference type="InterPro" id="IPR015421">
    <property type="entry name" value="PyrdxlP-dep_Trfase_major"/>
</dbReference>
<dbReference type="PANTHER" id="PTHR43094">
    <property type="entry name" value="AMINOTRANSFERASE"/>
    <property type="match status" value="1"/>
</dbReference>
<comment type="similarity">
    <text evidence="1 3">Belongs to the class-III pyridoxal-phosphate-dependent aminotransferase family.</text>
</comment>
<sequence>MTKQASPETSVVWSSLVPASHSTSIADSQIAVGAQGVYVEMKDGRNLLCATSGLWNVALGYGNTAVADAITGSLHSASYLTLFRSTHAYATDAARALLDFVCGDFDRVIFSTSGGSANDAVMKLARHFWILRSDPQRRIIIGLEGSYHGTTYGSHALSGDDLHQATYGLDRRSIRHVPYDDGGEKLAALMAREGHRIAAIVLEPVLGSGAVELPDAFLAEVIRLRERYGFLMIADEVATGFYRTGRAFASQAWPVSPDILILSKALTNGTCAASAILVAPAVSAEFGNQGATFVHGETQAGTPQSCAAIVATLAEMERLEIAEKTSRLAVELGTVVERIAELPTVDRVTGRGCMRGIYLKSRLGEPLTPTQIGAVVGSIRDAGAIVQPGPSCIQLLPPLIFQRQHLEELESALREGIMQIEQWDDVDA</sequence>
<name>A0ABD6W660_RATRA</name>
<dbReference type="PIRSF" id="PIRSF000521">
    <property type="entry name" value="Transaminase_4ab_Lys_Orn"/>
    <property type="match status" value="1"/>
</dbReference>
<evidence type="ECO:0000313" key="4">
    <source>
        <dbReference type="EMBL" id="PPF11009.1"/>
    </source>
</evidence>
<dbReference type="CDD" id="cd00610">
    <property type="entry name" value="OAT_like"/>
    <property type="match status" value="1"/>
</dbReference>
<dbReference type="PANTHER" id="PTHR43094:SF1">
    <property type="entry name" value="AMINOTRANSFERASE CLASS-III"/>
    <property type="match status" value="1"/>
</dbReference>
<keyword evidence="7" id="KW-1185">Reference proteome</keyword>
<dbReference type="RefSeq" id="WP_097165198.1">
    <property type="nucleotide sequence ID" value="NZ_CP028129.1"/>
</dbReference>
<dbReference type="Gene3D" id="3.90.1150.10">
    <property type="entry name" value="Aspartate Aminotransferase, domain 1"/>
    <property type="match status" value="1"/>
</dbReference>
<dbReference type="EMBL" id="PSVT01000039">
    <property type="protein sequence ID" value="PPH74088.1"/>
    <property type="molecule type" value="Genomic_DNA"/>
</dbReference>
<dbReference type="AlphaFoldDB" id="A0ABD6W660"/>
<dbReference type="NCBIfam" id="NF041821">
    <property type="entry name" value="daptide_amino"/>
    <property type="match status" value="1"/>
</dbReference>
<dbReference type="Gene3D" id="3.40.640.10">
    <property type="entry name" value="Type I PLP-dependent aspartate aminotransferase-like (Major domain)"/>
    <property type="match status" value="1"/>
</dbReference>
<dbReference type="Proteomes" id="UP000237881">
    <property type="component" value="Unassembled WGS sequence"/>
</dbReference>
<dbReference type="InterPro" id="IPR015424">
    <property type="entry name" value="PyrdxlP-dep_Trfase"/>
</dbReference>
<dbReference type="InterPro" id="IPR015422">
    <property type="entry name" value="PyrdxlP-dep_Trfase_small"/>
</dbReference>
<evidence type="ECO:0000256" key="3">
    <source>
        <dbReference type="RuleBase" id="RU003560"/>
    </source>
</evidence>
<keyword evidence="2 3" id="KW-0663">Pyridoxal phosphate</keyword>
<organism evidence="4 6">
    <name type="scientific">Rathayibacter rathayi</name>
    <name type="common">Corynebacterium rathayi</name>
    <dbReference type="NCBI Taxonomy" id="33887"/>
    <lineage>
        <taxon>Bacteria</taxon>
        <taxon>Bacillati</taxon>
        <taxon>Actinomycetota</taxon>
        <taxon>Actinomycetes</taxon>
        <taxon>Micrococcales</taxon>
        <taxon>Microbacteriaceae</taxon>
        <taxon>Rathayibacter</taxon>
    </lineage>
</organism>
<dbReference type="KEGG" id="rry:C1O28_11035"/>
<evidence type="ECO:0000256" key="2">
    <source>
        <dbReference type="ARBA" id="ARBA00022898"/>
    </source>
</evidence>